<feature type="binding site" evidence="7">
    <location>
        <position position="200"/>
    </location>
    <ligand>
        <name>Fe(2+)</name>
        <dbReference type="ChEBI" id="CHEBI:29033"/>
    </ligand>
</feature>
<dbReference type="UniPathway" id="UPA00252">
    <property type="reaction ID" value="UER00325"/>
</dbReference>
<dbReference type="InterPro" id="IPR001015">
    <property type="entry name" value="Ferrochelatase"/>
</dbReference>
<dbReference type="AlphaFoldDB" id="A0A7C9JRY1"/>
<dbReference type="CDD" id="cd00419">
    <property type="entry name" value="Ferrochelatase_C"/>
    <property type="match status" value="1"/>
</dbReference>
<accession>A0A7C9JRY1</accession>
<keyword evidence="4 7" id="KW-0456">Lyase</keyword>
<sequence>MVSVDETVGVLMVNTGSPEEPTPRSVRKYLSRFLSDPRICPMNPLAWRLILHLCILPVRGKKSARKYRAIWTREGSPLSIAHDKLNRGLQRAYDEQGAAVEVRTAMSYSAPSIPDQLEELRSCGCTRLVVLPLYPQSAHSTTGAVKDGLARALRKLPWDVECDVVEQYSEDAVYAKAIAASIRNAGFGEQPGDRLLFAFHSIPLADIERGDTYELQTGATSLAVACELGLDRTNWTIGYQCRFDKGREWLGPFTKDVLARWAANGRGRVFMVCPNFAVDCLETLYDIGCELQPYYEDQVRKNGRDYDAQPLVAVPCLNATKAHVSVLQHVLAPYVGAGSGA</sequence>
<dbReference type="GO" id="GO:0006783">
    <property type="term" value="P:heme biosynthetic process"/>
    <property type="evidence" value="ECO:0007669"/>
    <property type="project" value="UniProtKB-UniRule"/>
</dbReference>
<proteinExistence type="inferred from homology"/>
<dbReference type="InterPro" id="IPR033644">
    <property type="entry name" value="Ferrochelatase_C"/>
</dbReference>
<feature type="binding site" evidence="7">
    <location>
        <position position="282"/>
    </location>
    <ligand>
        <name>Fe(2+)</name>
        <dbReference type="ChEBI" id="CHEBI:29033"/>
    </ligand>
</feature>
<dbReference type="Pfam" id="PF00762">
    <property type="entry name" value="Ferrochelatase"/>
    <property type="match status" value="1"/>
</dbReference>
<comment type="similarity">
    <text evidence="1 7 8">Belongs to the ferrochelatase family.</text>
</comment>
<keyword evidence="5 7" id="KW-0627">Porphyrin biosynthesis</keyword>
<evidence type="ECO:0000256" key="6">
    <source>
        <dbReference type="ARBA" id="ARBA00024536"/>
    </source>
</evidence>
<comment type="pathway">
    <text evidence="7">Porphyrin-containing compound metabolism; protoheme biosynthesis; protoheme from protoporphyrin-IX: step 1/1.</text>
</comment>
<evidence type="ECO:0000313" key="9">
    <source>
        <dbReference type="EMBL" id="NBI34637.1"/>
    </source>
</evidence>
<protein>
    <recommendedName>
        <fullName evidence="7">Ferrochelatase</fullName>
        <ecNumber evidence="7">4.98.1.1</ecNumber>
    </recommendedName>
    <alternativeName>
        <fullName evidence="7">Heme synthase</fullName>
    </alternativeName>
    <alternativeName>
        <fullName evidence="7">Protoheme ferro-lyase</fullName>
    </alternativeName>
</protein>
<keyword evidence="2 7" id="KW-0408">Iron</keyword>
<dbReference type="PANTHER" id="PTHR11108">
    <property type="entry name" value="FERROCHELATASE"/>
    <property type="match status" value="1"/>
</dbReference>
<comment type="subcellular location">
    <subcellularLocation>
        <location evidence="7">Cytoplasm</location>
    </subcellularLocation>
</comment>
<dbReference type="GO" id="GO:0046872">
    <property type="term" value="F:metal ion binding"/>
    <property type="evidence" value="ECO:0007669"/>
    <property type="project" value="UniProtKB-KW"/>
</dbReference>
<evidence type="ECO:0000256" key="7">
    <source>
        <dbReference type="HAMAP-Rule" id="MF_00323"/>
    </source>
</evidence>
<organism evidence="9">
    <name type="scientific">Muribaculaceae bacterium Z82</name>
    <dbReference type="NCBI Taxonomy" id="2304548"/>
    <lineage>
        <taxon>Bacteria</taxon>
        <taxon>Pseudomonadati</taxon>
        <taxon>Bacteroidota</taxon>
        <taxon>Bacteroidia</taxon>
        <taxon>Bacteroidales</taxon>
        <taxon>Muribaculaceae</taxon>
    </lineage>
</organism>
<dbReference type="GO" id="GO:0005737">
    <property type="term" value="C:cytoplasm"/>
    <property type="evidence" value="ECO:0007669"/>
    <property type="project" value="UniProtKB-SubCell"/>
</dbReference>
<dbReference type="NCBIfam" id="TIGR00109">
    <property type="entry name" value="hemH"/>
    <property type="match status" value="1"/>
</dbReference>
<dbReference type="PANTHER" id="PTHR11108:SF1">
    <property type="entry name" value="FERROCHELATASE, MITOCHONDRIAL"/>
    <property type="match status" value="1"/>
</dbReference>
<evidence type="ECO:0000256" key="2">
    <source>
        <dbReference type="ARBA" id="ARBA00023004"/>
    </source>
</evidence>
<keyword evidence="7" id="KW-0479">Metal-binding</keyword>
<dbReference type="Gene3D" id="3.40.50.1400">
    <property type="match status" value="2"/>
</dbReference>
<evidence type="ECO:0000256" key="5">
    <source>
        <dbReference type="ARBA" id="ARBA00023244"/>
    </source>
</evidence>
<dbReference type="CDD" id="cd03411">
    <property type="entry name" value="Ferrochelatase_N"/>
    <property type="match status" value="1"/>
</dbReference>
<gene>
    <name evidence="7 9" type="primary">hemH</name>
    <name evidence="9" type="ORF">D1639_06260</name>
</gene>
<name>A0A7C9JRY1_9BACT</name>
<evidence type="ECO:0000256" key="1">
    <source>
        <dbReference type="ARBA" id="ARBA00007718"/>
    </source>
</evidence>
<reference evidence="9" key="1">
    <citation type="submission" date="2018-08" db="EMBL/GenBank/DDBJ databases">
        <title>Murine metabolic-syndrome-specific gut microbial biobank.</title>
        <authorList>
            <person name="Liu C."/>
        </authorList>
    </citation>
    <scope>NUCLEOTIDE SEQUENCE [LARGE SCALE GENOMIC DNA]</scope>
    <source>
        <strain evidence="9">Z82</strain>
    </source>
</reference>
<keyword evidence="7" id="KW-0963">Cytoplasm</keyword>
<dbReference type="HAMAP" id="MF_00323">
    <property type="entry name" value="Ferrochelatase"/>
    <property type="match status" value="1"/>
</dbReference>
<comment type="catalytic activity">
    <reaction evidence="6">
        <text>Fe-coproporphyrin III + 2 H(+) = coproporphyrin III + Fe(2+)</text>
        <dbReference type="Rhea" id="RHEA:49572"/>
        <dbReference type="ChEBI" id="CHEBI:15378"/>
        <dbReference type="ChEBI" id="CHEBI:29033"/>
        <dbReference type="ChEBI" id="CHEBI:68438"/>
        <dbReference type="ChEBI" id="CHEBI:131725"/>
        <dbReference type="EC" id="4.99.1.9"/>
    </reaction>
    <physiologicalReaction direction="right-to-left" evidence="6">
        <dbReference type="Rhea" id="RHEA:49574"/>
    </physiologicalReaction>
</comment>
<evidence type="ECO:0000256" key="3">
    <source>
        <dbReference type="ARBA" id="ARBA00023133"/>
    </source>
</evidence>
<dbReference type="EC" id="4.98.1.1" evidence="7"/>
<evidence type="ECO:0000256" key="8">
    <source>
        <dbReference type="RuleBase" id="RU004185"/>
    </source>
</evidence>
<dbReference type="InterPro" id="IPR033659">
    <property type="entry name" value="Ferrochelatase_N"/>
</dbReference>
<dbReference type="EMBL" id="QWKH01000038">
    <property type="protein sequence ID" value="NBI34637.1"/>
    <property type="molecule type" value="Genomic_DNA"/>
</dbReference>
<comment type="function">
    <text evidence="7">Catalyzes the ferrous insertion into protoporphyrin IX.</text>
</comment>
<comment type="caution">
    <text evidence="9">The sequence shown here is derived from an EMBL/GenBank/DDBJ whole genome shotgun (WGS) entry which is preliminary data.</text>
</comment>
<keyword evidence="3 7" id="KW-0350">Heme biosynthesis</keyword>
<evidence type="ECO:0000256" key="4">
    <source>
        <dbReference type="ARBA" id="ARBA00023239"/>
    </source>
</evidence>
<comment type="catalytic activity">
    <reaction evidence="7">
        <text>heme b + 2 H(+) = protoporphyrin IX + Fe(2+)</text>
        <dbReference type="Rhea" id="RHEA:22584"/>
        <dbReference type="ChEBI" id="CHEBI:15378"/>
        <dbReference type="ChEBI" id="CHEBI:29033"/>
        <dbReference type="ChEBI" id="CHEBI:57306"/>
        <dbReference type="ChEBI" id="CHEBI:60344"/>
        <dbReference type="EC" id="4.98.1.1"/>
    </reaction>
</comment>
<dbReference type="SUPFAM" id="SSF53800">
    <property type="entry name" value="Chelatase"/>
    <property type="match status" value="1"/>
</dbReference>
<dbReference type="GO" id="GO:0004325">
    <property type="term" value="F:ferrochelatase activity"/>
    <property type="evidence" value="ECO:0007669"/>
    <property type="project" value="UniProtKB-UniRule"/>
</dbReference>